<dbReference type="NCBIfam" id="TIGR04057">
    <property type="entry name" value="SusC_RagA_signa"/>
    <property type="match status" value="1"/>
</dbReference>
<dbReference type="Gene3D" id="2.60.40.1120">
    <property type="entry name" value="Carboxypeptidase-like, regulatory domain"/>
    <property type="match status" value="1"/>
</dbReference>
<evidence type="ECO:0000259" key="11">
    <source>
        <dbReference type="Pfam" id="PF07715"/>
    </source>
</evidence>
<dbReference type="InterPro" id="IPR039426">
    <property type="entry name" value="TonB-dep_rcpt-like"/>
</dbReference>
<evidence type="ECO:0000256" key="9">
    <source>
        <dbReference type="RuleBase" id="RU003357"/>
    </source>
</evidence>
<keyword evidence="5 9" id="KW-0798">TonB box</keyword>
<reference evidence="12" key="1">
    <citation type="submission" date="2023-06" db="EMBL/GenBank/DDBJ databases">
        <title>Genomic of Parafulvivirga corallium.</title>
        <authorList>
            <person name="Wang G."/>
        </authorList>
    </citation>
    <scope>NUCLEOTIDE SEQUENCE</scope>
    <source>
        <strain evidence="12">BMA10</strain>
    </source>
</reference>
<keyword evidence="13" id="KW-1185">Reference proteome</keyword>
<feature type="domain" description="TonB-dependent receptor-like beta-barrel" evidence="10">
    <location>
        <begin position="567"/>
        <end position="911"/>
    </location>
</feature>
<dbReference type="SUPFAM" id="SSF49464">
    <property type="entry name" value="Carboxypeptidase regulatory domain-like"/>
    <property type="match status" value="1"/>
</dbReference>
<name>A0ABT8KH15_9BACT</name>
<proteinExistence type="inferred from homology"/>
<dbReference type="RefSeq" id="WP_346750030.1">
    <property type="nucleotide sequence ID" value="NZ_JAUJEA010000001.1"/>
</dbReference>
<accession>A0ABT8KH15</accession>
<evidence type="ECO:0000256" key="1">
    <source>
        <dbReference type="ARBA" id="ARBA00004571"/>
    </source>
</evidence>
<evidence type="ECO:0000256" key="4">
    <source>
        <dbReference type="ARBA" id="ARBA00022692"/>
    </source>
</evidence>
<evidence type="ECO:0000313" key="12">
    <source>
        <dbReference type="EMBL" id="MDN5200002.1"/>
    </source>
</evidence>
<dbReference type="InterPro" id="IPR037066">
    <property type="entry name" value="Plug_dom_sf"/>
</dbReference>
<dbReference type="PROSITE" id="PS52016">
    <property type="entry name" value="TONB_DEPENDENT_REC_3"/>
    <property type="match status" value="1"/>
</dbReference>
<keyword evidence="3 8" id="KW-1134">Transmembrane beta strand</keyword>
<dbReference type="Pfam" id="PF13715">
    <property type="entry name" value="CarbopepD_reg_2"/>
    <property type="match status" value="1"/>
</dbReference>
<organism evidence="12 13">
    <name type="scientific">Splendidivirga corallicola</name>
    <dbReference type="NCBI Taxonomy" id="3051826"/>
    <lineage>
        <taxon>Bacteria</taxon>
        <taxon>Pseudomonadati</taxon>
        <taxon>Bacteroidota</taxon>
        <taxon>Cytophagia</taxon>
        <taxon>Cytophagales</taxon>
        <taxon>Splendidivirgaceae</taxon>
        <taxon>Splendidivirga</taxon>
    </lineage>
</organism>
<dbReference type="Gene3D" id="2.40.170.20">
    <property type="entry name" value="TonB-dependent receptor, beta-barrel domain"/>
    <property type="match status" value="1"/>
</dbReference>
<keyword evidence="12" id="KW-0675">Receptor</keyword>
<dbReference type="InterPro" id="IPR023997">
    <property type="entry name" value="TonB-dep_OMP_SusC/RagA_CS"/>
</dbReference>
<gene>
    <name evidence="12" type="ORF">QQ008_01485</name>
</gene>
<dbReference type="SUPFAM" id="SSF56935">
    <property type="entry name" value="Porins"/>
    <property type="match status" value="1"/>
</dbReference>
<comment type="similarity">
    <text evidence="8 9">Belongs to the TonB-dependent receptor family.</text>
</comment>
<dbReference type="InterPro" id="IPR000531">
    <property type="entry name" value="Beta-barrel_TonB"/>
</dbReference>
<dbReference type="Proteomes" id="UP001172082">
    <property type="component" value="Unassembled WGS sequence"/>
</dbReference>
<dbReference type="Pfam" id="PF07715">
    <property type="entry name" value="Plug"/>
    <property type="match status" value="1"/>
</dbReference>
<evidence type="ECO:0000259" key="10">
    <source>
        <dbReference type="Pfam" id="PF00593"/>
    </source>
</evidence>
<protein>
    <submittedName>
        <fullName evidence="12">TonB-dependent receptor</fullName>
    </submittedName>
</protein>
<keyword evidence="2 8" id="KW-0813">Transport</keyword>
<dbReference type="Pfam" id="PF00593">
    <property type="entry name" value="TonB_dep_Rec_b-barrel"/>
    <property type="match status" value="1"/>
</dbReference>
<dbReference type="InterPro" id="IPR012910">
    <property type="entry name" value="Plug_dom"/>
</dbReference>
<dbReference type="NCBIfam" id="TIGR04056">
    <property type="entry name" value="OMP_RagA_SusC"/>
    <property type="match status" value="1"/>
</dbReference>
<dbReference type="InterPro" id="IPR008969">
    <property type="entry name" value="CarboxyPept-like_regulatory"/>
</dbReference>
<keyword evidence="4 8" id="KW-0812">Transmembrane</keyword>
<keyword evidence="7 8" id="KW-0998">Cell outer membrane</keyword>
<evidence type="ECO:0000313" key="13">
    <source>
        <dbReference type="Proteomes" id="UP001172082"/>
    </source>
</evidence>
<feature type="domain" description="TonB-dependent receptor plug" evidence="11">
    <location>
        <begin position="230"/>
        <end position="331"/>
    </location>
</feature>
<evidence type="ECO:0000256" key="3">
    <source>
        <dbReference type="ARBA" id="ARBA00022452"/>
    </source>
</evidence>
<dbReference type="InterPro" id="IPR036942">
    <property type="entry name" value="Beta-barrel_TonB_sf"/>
</dbReference>
<evidence type="ECO:0000256" key="8">
    <source>
        <dbReference type="PROSITE-ProRule" id="PRU01360"/>
    </source>
</evidence>
<dbReference type="InterPro" id="IPR023996">
    <property type="entry name" value="TonB-dep_OMP_SusC/RagA"/>
</dbReference>
<comment type="caution">
    <text evidence="12">The sequence shown here is derived from an EMBL/GenBank/DDBJ whole genome shotgun (WGS) entry which is preliminary data.</text>
</comment>
<keyword evidence="6 8" id="KW-0472">Membrane</keyword>
<comment type="subcellular location">
    <subcellularLocation>
        <location evidence="1 8">Cell outer membrane</location>
        <topology evidence="1 8">Multi-pass membrane protein</topology>
    </subcellularLocation>
</comment>
<dbReference type="Gene3D" id="2.170.130.10">
    <property type="entry name" value="TonB-dependent receptor, plug domain"/>
    <property type="match status" value="1"/>
</dbReference>
<evidence type="ECO:0000256" key="2">
    <source>
        <dbReference type="ARBA" id="ARBA00022448"/>
    </source>
</evidence>
<evidence type="ECO:0000256" key="7">
    <source>
        <dbReference type="ARBA" id="ARBA00023237"/>
    </source>
</evidence>
<sequence length="1152" mass="127607">MKAKILNYLIIMSRYTLLGILLQCVLYSFLLAGTSRGQTSIEEMKISIGLQDVSIEGALSEIEKVTEFTFAYKGTMINPKTRLTIEPEERTIGDLLRQIARETNLQFKRVDEVIHVNRAKRKLPTIQELMAYQPIVVSGKVVDELGEGIPGVNVLVKGTTDGTVTDLEGKYSLEVEETATLIFSSIGYISEEVPLDGRTTIDITLLPNITALEEIVVVGFGSQKKAHVTGAAASVEMKDVLANRPVTNPLLALQGSIPGLQITASSGQPGDTGLGINIRGTTSINGGSPLILLNNVPVSAEDINPQDVESVTVLKDAAATSIYGARAAFGVILITTKNAGKNQPVKFNYSSTFSAHSPEDIPDKANTYDFVNALNDWGLSTFWTGQDIQAWVGFLEEFRNNPSTYPEGFAELDGLRYPLVDTDLIGAWLDDPGSTQIHNFNVSGGGEKTTYRISAGYSNEDGIIITDNDSYKKYNVNASLVTELSNKFTSTTNVLYRNSVRKAPLGSYSNAISFNSYTPASGNHVFDDGTEVPYFSPANVEKLKKAPEFLQDNIRFFQKLNFNPIEGLNITGEYTFEKRNWDAIRSENQVLTVNPERFTLNAVDPVNTFYQRNNSKTVYNALNLYANYQRSFEDHNFGLLVGLNKEKSDFESFWVRKTNLINVDLPSISGATGTLTSDDSFGEWSVMGYFGRFNYNFKEKYFLEVNGRYDGSSRFREGDRFGFFPSFSAGWHLGRETFMESIGVISDLKLRASWGEIGNQNTPSLYPAIPGMTVQNASWLNESAGTPYVTLGVPGLVSTGFTWERVQTLNVGLDVELFKNKLSASVDVFSRETIGMIAPGAELPAVLGASAPNQNAADLKVNGWEFALSWKDKIKDFSYNVGFTLSDNQGEITKFDNPAGLLSQFYVGQELGEIWGYTTDGYYTVDDFVEGTLDDNLMGGTLKEGIPHWEGRNPNPGDVKYVDFNGDGLITDGNNTLDDPGDRRVIGNSTRRYQYGLYGSASYKNFDLSILLNGVAKRDLWQNNNVRFPYVSEFHVVYVSQLDYWTPDNTDAYFPRNYPLGGVNYGINRATQTKYLLDGAYMRIKNITIGYSLPKALLEKAKIQSLRFYIAGENLLDFNDYPDGINTELSNKANGATYPYMRSYSVGLNLTF</sequence>
<dbReference type="EMBL" id="JAUJEA010000001">
    <property type="protein sequence ID" value="MDN5200002.1"/>
    <property type="molecule type" value="Genomic_DNA"/>
</dbReference>
<evidence type="ECO:0000256" key="5">
    <source>
        <dbReference type="ARBA" id="ARBA00023077"/>
    </source>
</evidence>
<evidence type="ECO:0000256" key="6">
    <source>
        <dbReference type="ARBA" id="ARBA00023136"/>
    </source>
</evidence>